<keyword evidence="3" id="KW-0560">Oxidoreductase</keyword>
<dbReference type="Proteomes" id="UP001597182">
    <property type="component" value="Unassembled WGS sequence"/>
</dbReference>
<sequence length="244" mass="24565">MDISNSLAGTGIVLLGGTSGVGLATARLAADAGAQVTVVSSRRSSVDKALAELPASARGVAANLTDPAAVAAVFDELGTVDHVVFTAGEPLSLMSVEDLDLDGARAFFELRYFGALAAVHAAVPHVRDGGSITLTTGSAAARPAPGWAVAASIVGAVDALTRALAVELAPRIRVNAVSPGLLRSPMWDVLPPADRDALYAAEAGSVPLGRVGEVEDAALAYMYCMTQRFATGTVTAVDGGALLA</sequence>
<evidence type="ECO:0000256" key="3">
    <source>
        <dbReference type="ARBA" id="ARBA00023002"/>
    </source>
</evidence>
<comment type="similarity">
    <text evidence="1">Belongs to the short-chain dehydrogenases/reductases (SDR) family.</text>
</comment>
<organism evidence="4 5">
    <name type="scientific">Pseudonocardia benzenivorans</name>
    <dbReference type="NCBI Taxonomy" id="228005"/>
    <lineage>
        <taxon>Bacteria</taxon>
        <taxon>Bacillati</taxon>
        <taxon>Actinomycetota</taxon>
        <taxon>Actinomycetes</taxon>
        <taxon>Pseudonocardiales</taxon>
        <taxon>Pseudonocardiaceae</taxon>
        <taxon>Pseudonocardia</taxon>
    </lineage>
</organism>
<gene>
    <name evidence="4" type="ORF">ACFQ34_18175</name>
</gene>
<evidence type="ECO:0000256" key="2">
    <source>
        <dbReference type="ARBA" id="ARBA00022857"/>
    </source>
</evidence>
<accession>A0ABW3VJV9</accession>
<keyword evidence="5" id="KW-1185">Reference proteome</keyword>
<evidence type="ECO:0000256" key="1">
    <source>
        <dbReference type="ARBA" id="ARBA00006484"/>
    </source>
</evidence>
<reference evidence="5" key="1">
    <citation type="journal article" date="2019" name="Int. J. Syst. Evol. Microbiol.">
        <title>The Global Catalogue of Microorganisms (GCM) 10K type strain sequencing project: providing services to taxonomists for standard genome sequencing and annotation.</title>
        <authorList>
            <consortium name="The Broad Institute Genomics Platform"/>
            <consortium name="The Broad Institute Genome Sequencing Center for Infectious Disease"/>
            <person name="Wu L."/>
            <person name="Ma J."/>
        </authorList>
    </citation>
    <scope>NUCLEOTIDE SEQUENCE [LARGE SCALE GENOMIC DNA]</scope>
    <source>
        <strain evidence="5">CCUG 49018</strain>
    </source>
</reference>
<dbReference type="InterPro" id="IPR002347">
    <property type="entry name" value="SDR_fam"/>
</dbReference>
<evidence type="ECO:0000313" key="5">
    <source>
        <dbReference type="Proteomes" id="UP001597182"/>
    </source>
</evidence>
<dbReference type="PANTHER" id="PTHR43477">
    <property type="entry name" value="DIHYDROANTICAPSIN 7-DEHYDROGENASE"/>
    <property type="match status" value="1"/>
</dbReference>
<name>A0ABW3VJV9_9PSEU</name>
<dbReference type="EMBL" id="JBHTMB010000151">
    <property type="protein sequence ID" value="MFD1235218.1"/>
    <property type="molecule type" value="Genomic_DNA"/>
</dbReference>
<protein>
    <submittedName>
        <fullName evidence="4">SDR family oxidoreductase</fullName>
    </submittedName>
</protein>
<dbReference type="Gene3D" id="3.40.50.720">
    <property type="entry name" value="NAD(P)-binding Rossmann-like Domain"/>
    <property type="match status" value="1"/>
</dbReference>
<evidence type="ECO:0000313" key="4">
    <source>
        <dbReference type="EMBL" id="MFD1235218.1"/>
    </source>
</evidence>
<dbReference type="InterPro" id="IPR057571">
    <property type="entry name" value="SDR_PhqE-like"/>
</dbReference>
<dbReference type="InterPro" id="IPR036291">
    <property type="entry name" value="NAD(P)-bd_dom_sf"/>
</dbReference>
<keyword evidence="2" id="KW-0521">NADP</keyword>
<dbReference type="PANTHER" id="PTHR43477:SF1">
    <property type="entry name" value="DIHYDROANTICAPSIN 7-DEHYDROGENASE"/>
    <property type="match status" value="1"/>
</dbReference>
<proteinExistence type="inferred from homology"/>
<dbReference type="PRINTS" id="PR00081">
    <property type="entry name" value="GDHRDH"/>
</dbReference>
<comment type="caution">
    <text evidence="4">The sequence shown here is derived from an EMBL/GenBank/DDBJ whole genome shotgun (WGS) entry which is preliminary data.</text>
</comment>
<dbReference type="Pfam" id="PF23441">
    <property type="entry name" value="SDR"/>
    <property type="match status" value="1"/>
</dbReference>
<dbReference type="SUPFAM" id="SSF51735">
    <property type="entry name" value="NAD(P)-binding Rossmann-fold domains"/>
    <property type="match status" value="1"/>
</dbReference>
<dbReference type="RefSeq" id="WP_339122230.1">
    <property type="nucleotide sequence ID" value="NZ_BAABKS010000039.1"/>
</dbReference>
<dbReference type="InterPro" id="IPR051122">
    <property type="entry name" value="SDR_DHRS6-like"/>
</dbReference>